<dbReference type="Pfam" id="PF00128">
    <property type="entry name" value="Alpha-amylase"/>
    <property type="match status" value="1"/>
</dbReference>
<dbReference type="GO" id="GO:0016787">
    <property type="term" value="F:hydrolase activity"/>
    <property type="evidence" value="ECO:0007669"/>
    <property type="project" value="UniProtKB-KW"/>
</dbReference>
<dbReference type="PANTHER" id="PTHR10357">
    <property type="entry name" value="ALPHA-AMYLASE FAMILY MEMBER"/>
    <property type="match status" value="1"/>
</dbReference>
<organism evidence="5 7">
    <name type="scientific">Halapricum hydrolyticum</name>
    <dbReference type="NCBI Taxonomy" id="2979991"/>
    <lineage>
        <taxon>Archaea</taxon>
        <taxon>Methanobacteriati</taxon>
        <taxon>Methanobacteriota</taxon>
        <taxon>Stenosarchaea group</taxon>
        <taxon>Halobacteria</taxon>
        <taxon>Halobacteriales</taxon>
        <taxon>Haloarculaceae</taxon>
        <taxon>Halapricum</taxon>
    </lineage>
</organism>
<dbReference type="InterPro" id="IPR022409">
    <property type="entry name" value="PKD/Chitinase_dom"/>
</dbReference>
<dbReference type="InterPro" id="IPR019248">
    <property type="entry name" value="Glucodextran_C"/>
</dbReference>
<feature type="region of interest" description="Disordered" evidence="1">
    <location>
        <begin position="1723"/>
        <end position="1752"/>
    </location>
</feature>
<evidence type="ECO:0000313" key="7">
    <source>
        <dbReference type="Proteomes" id="UP001209746"/>
    </source>
</evidence>
<feature type="region of interest" description="Disordered" evidence="1">
    <location>
        <begin position="1610"/>
        <end position="1644"/>
    </location>
</feature>
<dbReference type="SMART" id="SM00089">
    <property type="entry name" value="PKD"/>
    <property type="match status" value="2"/>
</dbReference>
<evidence type="ECO:0000313" key="4">
    <source>
        <dbReference type="EMBL" id="MCU4716844.1"/>
    </source>
</evidence>
<dbReference type="SUPFAM" id="SSF51445">
    <property type="entry name" value="(Trans)glycosidases"/>
    <property type="match status" value="1"/>
</dbReference>
<dbReference type="Gene3D" id="3.20.20.80">
    <property type="entry name" value="Glycosidases"/>
    <property type="match status" value="1"/>
</dbReference>
<dbReference type="Proteomes" id="UP001208186">
    <property type="component" value="Unassembled WGS sequence"/>
</dbReference>
<evidence type="ECO:0000313" key="6">
    <source>
        <dbReference type="Proteomes" id="UP001208186"/>
    </source>
</evidence>
<evidence type="ECO:0000259" key="3">
    <source>
        <dbReference type="SMART" id="SM00642"/>
    </source>
</evidence>
<dbReference type="InterPro" id="IPR017853">
    <property type="entry name" value="GH"/>
</dbReference>
<feature type="domain" description="PKD/Chitinase" evidence="2">
    <location>
        <begin position="1634"/>
        <end position="1724"/>
    </location>
</feature>
<sequence>MKRREYLTGLAGVGALSATGQVGAQSDVRRLSLSSAVGDDTHHPGAPRFAPLGVTFYDRPITDFDDDHADGKDRDSFAPQIVGEPEQDPANYGADEFSWSIAEAPDDSTATIEYRPADGDIEQYDPGQNNVAEFNPDVPGRYVLELDAPDGTHEQVLHIFPENSGNGGPPRISIEGEYDADAEEFVLDSNPKLAPSGQAPMSDVYVAWLADQRDALSTEDVDVGEGTDSWTARIPKSALDGETCRIHAAPNDGNMAGYADTVEMDPENEVVEYPNRPPEWAENGIMYQIFPRSFMGPPEEGEWPYFNSNAHFAGFEEKLDYLDDLNVDVIWFCPTVPSESANWKPQNADEWDGSGGNRFKFSGGGPHGYDALSYFQKAEDLTSEYTFEDYADEPWPWEEGYDPETNVREAARESAMAEFESFLEAAHERDIKVCIDFVINHGGRHHPLFQDTIASHSDSRPEGWTYKGIEANNEDSTYFDWFTRQTGPIEDDAGNVVDPAPAMTGFADLRVMPQWNYSNVALREHILAAAKHWAQTGVDAFRCDIAYGVPHGMWKEIREVVRAENSEFMLLDETIPNDPSFSENEFDMHFDTADFMTDAGHGVVNGGDPKQLYDSVAKRWDEGWPDHELIINATENHDEFRLLDVAQDGTREDPAKAQRAVWASGVLLPGIPFIYYGQERQITNYGYERFDYDGSGEDYRTGDGDVGPGNPARAFMNWEENGDEVPDEHLQFYKDVTQFYKDYDIFKPYAGLSGAWFQSEDSVLAFGRTMETDDGEQHVIVMLHFDPGTATVDLLPGAETEDWFSGEDIGVESEGQAVTVEFETLAVVETDSLFSLGDRVAQLDDETGDDNGPGSYTYPTGDYAEGTFDISEFTVHTTAENVQFRVPVAGSLGSDGDGGLTAQHAQIYLHDPEAEEGTTEGRAGTNVTFEEPYQYRVIANGVDGVLVENHAGEVVAEGSLVANPVADELVVEVPRSTLDMGIQSYYLAPLMFGHDADADGGVMQVQSEAGESAFGGAETPEMAPRVIDMVLPESTSQADALSYSGEELATLPYTSLASEFDQIGLAQDPEGDGKGPGNYQYAKPEGEFYDGLWDITSVGVSESRSRVQFEYTFATEIQNVWGLNGFSQQFPQVYIRDPKAGDDVPSSTSGRTGLNADFEEPYHYRVVVHGEGTQQVEAADGSVISTDVNVSVDGATIAFDLPKDAIGGSPEGKQLASLVAPYDGYGQGGIRQGFAAEPGDYTIGTSGEPTETAPRVMDLITPGDVSQSQALAYSADSTATIPLAAWGDAYVQTTGLDPITDPEGDDNGPGSYTYPTSDQIPEGCLDVTQVDIESKTASWDFTVHLNGPVENPWSYDDGFSPQLFQLYFQDPNAPEDAPATSRGRSGMTSSFLEEYHYRVYVDGGTQLVENAAGDALAEDFETTADSDASTISFSVPKAPFDTDDLTQMKMSMLVFSQDGFGQGGIRQSVGETAAEWGIGGANPDAVGSAPRVMDLVGPEGVVDQESALSYGPDSPALIPLYDVESLISGEGTSGLEAIAAPGPEVFGTVEGTLDASSSSDPDGQDLSFQWEQIGGPDVLEFNGTDTAKPTFVAPDVDEETELEFQVTVTNEDGDEATATTTATVVPQSANDAPTADAGEDQTVDPGETVSLQAVNSEDPNGGTLSYQWEQTAGPDVDLVGPDSIGAAFKAPEVEEDTDFVFELTVNDGQGKTATDSVTITVRGPEETETPTETETETETEEGDGFGPGFGVVSGALGTAGGVAYAAKSLLSSDEPAQPDDVAVEDVDDEE</sequence>
<keyword evidence="5" id="KW-0378">Hydrolase</keyword>
<name>A0AAE3LDS5_9EURY</name>
<reference evidence="5" key="1">
    <citation type="submission" date="2023-02" db="EMBL/GenBank/DDBJ databases">
        <title>Enrichment on poylsaccharides allowed isolation of novel metabolic and taxonomic groups of Haloarchaea.</title>
        <authorList>
            <person name="Sorokin D.Y."/>
            <person name="Elcheninov A.G."/>
            <person name="Khizhniak T.V."/>
            <person name="Kolganova T.V."/>
            <person name="Kublanov I.V."/>
        </authorList>
    </citation>
    <scope>NUCLEOTIDE SEQUENCE</scope>
    <source>
        <strain evidence="4 6">HArc-curdl5-1</strain>
        <strain evidence="5">HArc-curdl7</strain>
    </source>
</reference>
<dbReference type="Pfam" id="PF22352">
    <property type="entry name" value="K319L-like_PKD"/>
    <property type="match status" value="2"/>
</dbReference>
<keyword evidence="6" id="KW-1185">Reference proteome</keyword>
<evidence type="ECO:0000256" key="1">
    <source>
        <dbReference type="SAM" id="MobiDB-lite"/>
    </source>
</evidence>
<feature type="domain" description="Glycosyl hydrolase family 13 catalytic" evidence="3">
    <location>
        <begin position="288"/>
        <end position="713"/>
    </location>
</feature>
<feature type="compositionally biased region" description="Acidic residues" evidence="1">
    <location>
        <begin position="1726"/>
        <end position="1743"/>
    </location>
</feature>
<dbReference type="GO" id="GO:0005975">
    <property type="term" value="P:carbohydrate metabolic process"/>
    <property type="evidence" value="ECO:0007669"/>
    <property type="project" value="InterPro"/>
</dbReference>
<feature type="region of interest" description="Disordered" evidence="1">
    <location>
        <begin position="1297"/>
        <end position="1319"/>
    </location>
</feature>
<dbReference type="InterPro" id="IPR006047">
    <property type="entry name" value="GH13_cat_dom"/>
</dbReference>
<dbReference type="InterPro" id="IPR013783">
    <property type="entry name" value="Ig-like_fold"/>
</dbReference>
<proteinExistence type="predicted"/>
<dbReference type="Proteomes" id="UP001209746">
    <property type="component" value="Unassembled WGS sequence"/>
</dbReference>
<protein>
    <submittedName>
        <fullName evidence="5">Alpha-amylase family glycosyl hydrolase</fullName>
    </submittedName>
</protein>
<dbReference type="SMART" id="SM00642">
    <property type="entry name" value="Aamy"/>
    <property type="match status" value="1"/>
</dbReference>
<dbReference type="RefSeq" id="WP_315907605.1">
    <property type="nucleotide sequence ID" value="NZ_JAOPKC010000001.1"/>
</dbReference>
<gene>
    <name evidence="5" type="ORF">OB914_00985</name>
    <name evidence="4" type="ORF">OB916_02035</name>
</gene>
<evidence type="ECO:0000313" key="5">
    <source>
        <dbReference type="EMBL" id="MCU4725551.1"/>
    </source>
</evidence>
<feature type="region of interest" description="Disordered" evidence="1">
    <location>
        <begin position="1771"/>
        <end position="1790"/>
    </location>
</feature>
<evidence type="ECO:0000259" key="2">
    <source>
        <dbReference type="SMART" id="SM00089"/>
    </source>
</evidence>
<dbReference type="Gene3D" id="2.60.40.10">
    <property type="entry name" value="Immunoglobulins"/>
    <property type="match status" value="2"/>
</dbReference>
<feature type="compositionally biased region" description="Acidic residues" evidence="1">
    <location>
        <begin position="1781"/>
        <end position="1790"/>
    </location>
</feature>
<dbReference type="Gene3D" id="2.60.40.1190">
    <property type="match status" value="3"/>
</dbReference>
<accession>A0AAE3LDS5</accession>
<dbReference type="Pfam" id="PF09985">
    <property type="entry name" value="Glucodextran_C"/>
    <property type="match status" value="3"/>
</dbReference>
<feature type="region of interest" description="Disordered" evidence="1">
    <location>
        <begin position="61"/>
        <end position="93"/>
    </location>
</feature>
<dbReference type="SUPFAM" id="SSF49344">
    <property type="entry name" value="CBD9-like"/>
    <property type="match status" value="3"/>
</dbReference>
<feature type="domain" description="PKD/Chitinase" evidence="2">
    <location>
        <begin position="1524"/>
        <end position="1627"/>
    </location>
</feature>
<dbReference type="EMBL" id="JAOPKD010000001">
    <property type="protein sequence ID" value="MCU4725551.1"/>
    <property type="molecule type" value="Genomic_DNA"/>
</dbReference>
<comment type="caution">
    <text evidence="5">The sequence shown here is derived from an EMBL/GenBank/DDBJ whole genome shotgun (WGS) entry which is preliminary data.</text>
</comment>
<dbReference type="EMBL" id="JAOPKC010000001">
    <property type="protein sequence ID" value="MCU4716844.1"/>
    <property type="molecule type" value="Genomic_DNA"/>
</dbReference>